<dbReference type="PANTHER" id="PTHR24409">
    <property type="entry name" value="ZINC FINGER PROTEIN 142"/>
    <property type="match status" value="1"/>
</dbReference>
<dbReference type="EMBL" id="CM000160">
    <property type="protein sequence ID" value="EDW96893.1"/>
    <property type="molecule type" value="Genomic_DNA"/>
</dbReference>
<evidence type="ECO:0000313" key="13">
    <source>
        <dbReference type="EMBL" id="EDW96893.1"/>
    </source>
</evidence>
<dbReference type="Pfam" id="PF00096">
    <property type="entry name" value="zf-C2H2"/>
    <property type="match status" value="4"/>
</dbReference>
<evidence type="ECO:0000259" key="11">
    <source>
        <dbReference type="PROSITE" id="PS50950"/>
    </source>
</evidence>
<dbReference type="InterPro" id="IPR036236">
    <property type="entry name" value="Znf_C2H2_sf"/>
</dbReference>
<feature type="region of interest" description="Disordered" evidence="9">
    <location>
        <begin position="335"/>
        <end position="366"/>
    </location>
</feature>
<keyword evidence="2" id="KW-0677">Repeat</keyword>
<dbReference type="SUPFAM" id="SSF57716">
    <property type="entry name" value="Glucocorticoid receptor-like (DNA-binding domain)"/>
    <property type="match status" value="2"/>
</dbReference>
<dbReference type="GO" id="GO:0005634">
    <property type="term" value="C:nucleus"/>
    <property type="evidence" value="ECO:0007669"/>
    <property type="project" value="InterPro"/>
</dbReference>
<evidence type="ECO:0000259" key="10">
    <source>
        <dbReference type="PROSITE" id="PS50157"/>
    </source>
</evidence>
<feature type="domain" description="C2H2-type" evidence="10">
    <location>
        <begin position="489"/>
        <end position="516"/>
    </location>
</feature>
<evidence type="ECO:0000256" key="8">
    <source>
        <dbReference type="PROSITE-ProRule" id="PRU01263"/>
    </source>
</evidence>
<proteinExistence type="predicted"/>
<evidence type="ECO:0000259" key="12">
    <source>
        <dbReference type="PROSITE" id="PS51915"/>
    </source>
</evidence>
<dbReference type="SMART" id="SM00692">
    <property type="entry name" value="DM3"/>
    <property type="match status" value="1"/>
</dbReference>
<evidence type="ECO:0000256" key="1">
    <source>
        <dbReference type="ARBA" id="ARBA00022723"/>
    </source>
</evidence>
<keyword evidence="4 8" id="KW-0862">Zinc</keyword>
<feature type="region of interest" description="Disordered" evidence="9">
    <location>
        <begin position="284"/>
        <end position="304"/>
    </location>
</feature>
<reference evidence="13 14" key="2">
    <citation type="journal article" date="2007" name="PLoS Biol.">
        <title>Principles of genome evolution in the Drosophila melanogaster species group.</title>
        <authorList>
            <person name="Ranz J.M."/>
            <person name="Maurin D."/>
            <person name="Chan Y.S."/>
            <person name="von Grotthuss M."/>
            <person name="Hillier L.W."/>
            <person name="Roote J."/>
            <person name="Ashburner M."/>
            <person name="Bergman C.M."/>
        </authorList>
    </citation>
    <scope>NUCLEOTIDE SEQUENCE [LARGE SCALE GENOMIC DNA]</scope>
    <source>
        <strain evidence="14">Tai18E2 / Tucson 14021-0261.01</strain>
    </source>
</reference>
<dbReference type="Pfam" id="PF12874">
    <property type="entry name" value="zf-met"/>
    <property type="match status" value="1"/>
</dbReference>
<dbReference type="SMR" id="B4PLI6"/>
<gene>
    <name evidence="13" type="primary">Dyak\GE24637</name>
    <name evidence="13" type="synonym">dyak_GLEANR_8314</name>
    <name evidence="13" type="synonym">GE24637</name>
    <name evidence="13" type="ORF">Dyak_GE24637</name>
</gene>
<protein>
    <submittedName>
        <fullName evidence="13">Uncharacterized protein</fullName>
    </submittedName>
</protein>
<dbReference type="SUPFAM" id="SSF57667">
    <property type="entry name" value="beta-beta-alpha zinc fingers"/>
    <property type="match status" value="4"/>
</dbReference>
<feature type="domain" description="ZAD" evidence="12">
    <location>
        <begin position="165"/>
        <end position="241"/>
    </location>
</feature>
<dbReference type="GO" id="GO:0000977">
    <property type="term" value="F:RNA polymerase II transcription regulatory region sequence-specific DNA binding"/>
    <property type="evidence" value="ECO:0007669"/>
    <property type="project" value="TreeGrafter"/>
</dbReference>
<feature type="domain" description="THAP-type" evidence="11">
    <location>
        <begin position="1"/>
        <end position="94"/>
    </location>
</feature>
<dbReference type="SMART" id="SM00868">
    <property type="entry name" value="zf-AD"/>
    <property type="match status" value="1"/>
</dbReference>
<sequence length="612" mass="70675">MRCAVPHCRNSSDCRSKRNAAQQQRLGFYRFPKCPDAYKAWLAFCGHTEESFKSRNACICIEHFRDEDIEGSLKFEMGLAKKRTLRPGAVPCINKSQESRSERARKERTQRRRNQQLVAELLAEEDTKSIPPVAASFEHDNVYISETVEMELDPLSGGEKLEELQRCRTCYRDFAADSTVKDLFDPANSVLLFHIEVISGVWISHKPDEPRLMCPACKLALDQAIDFREMCITTELRINQAKPSTDELQLEAQNKDLVSPEHDLRSDSEYANVEEIEDAGGEHVEDEAVSDDQSSQEGVVESAVPAAQDPLSVALGAKIFKELIDQYTGQEKAKLKKATPIARKPRTREEAACEEKPKRTPNPKTKEERNLIRRAQLRAKPPNFVCDQCGQAFRMSHNLRIHMLRHSRTKNYQCSECPKTFYDAYMRNMHIRIRHRGETPFGCGFCSETFAYAGARQKHESEVHNAAPRLIVKRINPKPMPKPREDIRYQCKLCHKHYASKYALGWHIKSHTDANAFKCQRCSKSYSDPNKLKRHEMTHEKRPLQCDVCLKGFYQRTRLREHELIHTGERPYWCEVCNVHFRYKYNMKSHANSKMHQDNARKMSVGQIVKSE</sequence>
<evidence type="ECO:0000256" key="5">
    <source>
        <dbReference type="ARBA" id="ARBA00023125"/>
    </source>
</evidence>
<evidence type="ECO:0000256" key="4">
    <source>
        <dbReference type="ARBA" id="ARBA00022833"/>
    </source>
</evidence>
<dbReference type="OrthoDB" id="4327074at2759"/>
<dbReference type="InterPro" id="IPR006612">
    <property type="entry name" value="THAP_Znf"/>
</dbReference>
<name>B4PLI6_DROYA</name>
<dbReference type="InterPro" id="IPR012934">
    <property type="entry name" value="Znf_AD"/>
</dbReference>
<keyword evidence="1 8" id="KW-0479">Metal-binding</keyword>
<feature type="domain" description="C2H2-type" evidence="10">
    <location>
        <begin position="517"/>
        <end position="544"/>
    </location>
</feature>
<dbReference type="InterPro" id="IPR013087">
    <property type="entry name" value="Znf_C2H2_type"/>
</dbReference>
<keyword evidence="14" id="KW-1185">Reference proteome</keyword>
<evidence type="ECO:0000256" key="7">
    <source>
        <dbReference type="PROSITE-ProRule" id="PRU00309"/>
    </source>
</evidence>
<dbReference type="eggNOG" id="KOG1721">
    <property type="taxonomic scope" value="Eukaryota"/>
</dbReference>
<dbReference type="GO" id="GO:0008270">
    <property type="term" value="F:zinc ion binding"/>
    <property type="evidence" value="ECO:0007669"/>
    <property type="project" value="UniProtKB-UniRule"/>
</dbReference>
<feature type="binding site" evidence="8">
    <location>
        <position position="167"/>
    </location>
    <ligand>
        <name>Zn(2+)</name>
        <dbReference type="ChEBI" id="CHEBI:29105"/>
    </ligand>
</feature>
<dbReference type="GO" id="GO:0000981">
    <property type="term" value="F:DNA-binding transcription factor activity, RNA polymerase II-specific"/>
    <property type="evidence" value="ECO:0007669"/>
    <property type="project" value="TreeGrafter"/>
</dbReference>
<dbReference type="InterPro" id="IPR038441">
    <property type="entry name" value="THAP_Znf_sf"/>
</dbReference>
<feature type="binding site" evidence="8">
    <location>
        <position position="170"/>
    </location>
    <ligand>
        <name>Zn(2+)</name>
        <dbReference type="ChEBI" id="CHEBI:29105"/>
    </ligand>
</feature>
<dbReference type="SMART" id="SM00980">
    <property type="entry name" value="THAP"/>
    <property type="match status" value="1"/>
</dbReference>
<dbReference type="AlphaFoldDB" id="B4PLI6"/>
<dbReference type="PROSITE" id="PS00028">
    <property type="entry name" value="ZINC_FINGER_C2H2_1"/>
    <property type="match status" value="7"/>
</dbReference>
<dbReference type="HOGENOM" id="CLU_002678_94_3_1"/>
<feature type="region of interest" description="Disordered" evidence="9">
    <location>
        <begin position="592"/>
        <end position="612"/>
    </location>
</feature>
<dbReference type="Pfam" id="PF05485">
    <property type="entry name" value="THAP"/>
    <property type="match status" value="1"/>
</dbReference>
<dbReference type="PROSITE" id="PS51915">
    <property type="entry name" value="ZAD"/>
    <property type="match status" value="1"/>
</dbReference>
<feature type="domain" description="C2H2-type" evidence="10">
    <location>
        <begin position="544"/>
        <end position="571"/>
    </location>
</feature>
<dbReference type="FunFam" id="3.30.160.60:FF:003127">
    <property type="entry name" value="GM26116"/>
    <property type="match status" value="1"/>
</dbReference>
<dbReference type="Pfam" id="PF07776">
    <property type="entry name" value="zf-AD"/>
    <property type="match status" value="1"/>
</dbReference>
<dbReference type="Gene3D" id="3.30.160.60">
    <property type="entry name" value="Classic Zinc Finger"/>
    <property type="match status" value="5"/>
</dbReference>
<evidence type="ECO:0000313" key="14">
    <source>
        <dbReference type="Proteomes" id="UP000002282"/>
    </source>
</evidence>
<feature type="binding site" evidence="8">
    <location>
        <position position="214"/>
    </location>
    <ligand>
        <name>Zn(2+)</name>
        <dbReference type="ChEBI" id="CHEBI:29105"/>
    </ligand>
</feature>
<organism evidence="13 14">
    <name type="scientific">Drosophila yakuba</name>
    <name type="common">Fruit fly</name>
    <dbReference type="NCBI Taxonomy" id="7245"/>
    <lineage>
        <taxon>Eukaryota</taxon>
        <taxon>Metazoa</taxon>
        <taxon>Ecdysozoa</taxon>
        <taxon>Arthropoda</taxon>
        <taxon>Hexapoda</taxon>
        <taxon>Insecta</taxon>
        <taxon>Pterygota</taxon>
        <taxon>Neoptera</taxon>
        <taxon>Endopterygota</taxon>
        <taxon>Diptera</taxon>
        <taxon>Brachycera</taxon>
        <taxon>Muscomorpha</taxon>
        <taxon>Ephydroidea</taxon>
        <taxon>Drosophilidae</taxon>
        <taxon>Drosophila</taxon>
        <taxon>Sophophora</taxon>
    </lineage>
</organism>
<accession>B4PLI6</accession>
<keyword evidence="3 6" id="KW-0863">Zinc-finger</keyword>
<evidence type="ECO:0000256" key="6">
    <source>
        <dbReference type="PROSITE-ProRule" id="PRU00042"/>
    </source>
</evidence>
<keyword evidence="5 7" id="KW-0238">DNA-binding</keyword>
<dbReference type="PANTHER" id="PTHR24409:SF295">
    <property type="entry name" value="AZ2-RELATED"/>
    <property type="match status" value="1"/>
</dbReference>
<dbReference type="Proteomes" id="UP000002282">
    <property type="component" value="Chromosome 3R"/>
</dbReference>
<feature type="region of interest" description="Disordered" evidence="9">
    <location>
        <begin position="91"/>
        <end position="113"/>
    </location>
</feature>
<dbReference type="PROSITE" id="PS50157">
    <property type="entry name" value="ZINC_FINGER_C2H2_2"/>
    <property type="match status" value="5"/>
</dbReference>
<dbReference type="FunFam" id="3.30.160.60:FF:003001">
    <property type="entry name" value="LD13921p"/>
    <property type="match status" value="1"/>
</dbReference>
<feature type="compositionally biased region" description="Basic and acidic residues" evidence="9">
    <location>
        <begin position="347"/>
        <end position="366"/>
    </location>
</feature>
<evidence type="ECO:0000256" key="9">
    <source>
        <dbReference type="SAM" id="MobiDB-lite"/>
    </source>
</evidence>
<evidence type="ECO:0000256" key="3">
    <source>
        <dbReference type="ARBA" id="ARBA00022771"/>
    </source>
</evidence>
<dbReference type="Gene3D" id="6.20.210.20">
    <property type="entry name" value="THAP domain"/>
    <property type="match status" value="1"/>
</dbReference>
<dbReference type="PhylomeDB" id="B4PLI6"/>
<feature type="compositionally biased region" description="Basic and acidic residues" evidence="9">
    <location>
        <begin position="97"/>
        <end position="107"/>
    </location>
</feature>
<feature type="domain" description="C2H2-type" evidence="10">
    <location>
        <begin position="412"/>
        <end position="440"/>
    </location>
</feature>
<dbReference type="OMA" id="KRPLQCD"/>
<evidence type="ECO:0000256" key="2">
    <source>
        <dbReference type="ARBA" id="ARBA00022737"/>
    </source>
</evidence>
<reference evidence="13 14" key="1">
    <citation type="journal article" date="2007" name="Nature">
        <title>Evolution of genes and genomes on the Drosophila phylogeny.</title>
        <authorList>
            <consortium name="Drosophila 12 Genomes Consortium"/>
            <person name="Clark A.G."/>
            <person name="Eisen M.B."/>
            <person name="Smith D.R."/>
            <person name="Bergman C.M."/>
            <person name="Oliver B."/>
            <person name="Markow T.A."/>
            <person name="Kaufman T.C."/>
            <person name="Kellis M."/>
            <person name="Gelbart W."/>
            <person name="Iyer V.N."/>
            <person name="Pollard D.A."/>
            <person name="Sackton T.B."/>
            <person name="Larracuente A.M."/>
            <person name="Singh N.D."/>
            <person name="Abad J.P."/>
            <person name="Abt D.N."/>
            <person name="Adryan B."/>
            <person name="Aguade M."/>
            <person name="Akashi H."/>
            <person name="Anderson W.W."/>
            <person name="Aquadro C.F."/>
            <person name="Ardell D.H."/>
            <person name="Arguello R."/>
            <person name="Artieri C.G."/>
            <person name="Barbash D.A."/>
            <person name="Barker D."/>
            <person name="Barsanti P."/>
            <person name="Batterham P."/>
            <person name="Batzoglou S."/>
            <person name="Begun D."/>
            <person name="Bhutkar A."/>
            <person name="Blanco E."/>
            <person name="Bosak S.A."/>
            <person name="Bradley R.K."/>
            <person name="Brand A.D."/>
            <person name="Brent M.R."/>
            <person name="Brooks A.N."/>
            <person name="Brown R.H."/>
            <person name="Butlin R.K."/>
            <person name="Caggese C."/>
            <person name="Calvi B.R."/>
            <person name="Bernardo de Carvalho A."/>
            <person name="Caspi A."/>
            <person name="Castrezana S."/>
            <person name="Celniker S.E."/>
            <person name="Chang J.L."/>
            <person name="Chapple C."/>
            <person name="Chatterji S."/>
            <person name="Chinwalla A."/>
            <person name="Civetta A."/>
            <person name="Clifton S.W."/>
            <person name="Comeron J.M."/>
            <person name="Costello J.C."/>
            <person name="Coyne J.A."/>
            <person name="Daub J."/>
            <person name="David R.G."/>
            <person name="Delcher A.L."/>
            <person name="Delehaunty K."/>
            <person name="Do C.B."/>
            <person name="Ebling H."/>
            <person name="Edwards K."/>
            <person name="Eickbush T."/>
            <person name="Evans J.D."/>
            <person name="Filipski A."/>
            <person name="Findeiss S."/>
            <person name="Freyhult E."/>
            <person name="Fulton L."/>
            <person name="Fulton R."/>
            <person name="Garcia A.C."/>
            <person name="Gardiner A."/>
            <person name="Garfield D.A."/>
            <person name="Garvin B.E."/>
            <person name="Gibson G."/>
            <person name="Gilbert D."/>
            <person name="Gnerre S."/>
            <person name="Godfrey J."/>
            <person name="Good R."/>
            <person name="Gotea V."/>
            <person name="Gravely B."/>
            <person name="Greenberg A.J."/>
            <person name="Griffiths-Jones S."/>
            <person name="Gross S."/>
            <person name="Guigo R."/>
            <person name="Gustafson E.A."/>
            <person name="Haerty W."/>
            <person name="Hahn M.W."/>
            <person name="Halligan D.L."/>
            <person name="Halpern A.L."/>
            <person name="Halter G.M."/>
            <person name="Han M.V."/>
            <person name="Heger A."/>
            <person name="Hillier L."/>
            <person name="Hinrichs A.S."/>
            <person name="Holmes I."/>
            <person name="Hoskins R.A."/>
            <person name="Hubisz M.J."/>
            <person name="Hultmark D."/>
            <person name="Huntley M.A."/>
            <person name="Jaffe D.B."/>
            <person name="Jagadeeshan S."/>
            <person name="Jeck W.R."/>
            <person name="Johnson J."/>
            <person name="Jones C.D."/>
            <person name="Jordan W.C."/>
            <person name="Karpen G.H."/>
            <person name="Kataoka E."/>
            <person name="Keightley P.D."/>
            <person name="Kheradpour P."/>
            <person name="Kirkness E.F."/>
            <person name="Koerich L.B."/>
            <person name="Kristiansen K."/>
            <person name="Kudrna D."/>
            <person name="Kulathinal R.J."/>
            <person name="Kumar S."/>
            <person name="Kwok R."/>
            <person name="Lander E."/>
            <person name="Langley C.H."/>
            <person name="Lapoint R."/>
            <person name="Lazzaro B.P."/>
            <person name="Lee S.J."/>
            <person name="Levesque L."/>
            <person name="Li R."/>
            <person name="Lin C.F."/>
            <person name="Lin M.F."/>
            <person name="Lindblad-Toh K."/>
            <person name="Llopart A."/>
            <person name="Long M."/>
            <person name="Low L."/>
            <person name="Lozovsky E."/>
            <person name="Lu J."/>
            <person name="Luo M."/>
            <person name="Machado C.A."/>
            <person name="Makalowski W."/>
            <person name="Marzo M."/>
            <person name="Matsuda M."/>
            <person name="Matzkin L."/>
            <person name="McAllister B."/>
            <person name="McBride C.S."/>
            <person name="McKernan B."/>
            <person name="McKernan K."/>
            <person name="Mendez-Lago M."/>
            <person name="Minx P."/>
            <person name="Mollenhauer M.U."/>
            <person name="Montooth K."/>
            <person name="Mount S.M."/>
            <person name="Mu X."/>
            <person name="Myers E."/>
            <person name="Negre B."/>
            <person name="Newfeld S."/>
            <person name="Nielsen R."/>
            <person name="Noor M.A."/>
            <person name="O'Grady P."/>
            <person name="Pachter L."/>
            <person name="Papaceit M."/>
            <person name="Parisi M.J."/>
            <person name="Parisi M."/>
            <person name="Parts L."/>
            <person name="Pedersen J.S."/>
            <person name="Pesole G."/>
            <person name="Phillippy A.M."/>
            <person name="Ponting C.P."/>
            <person name="Pop M."/>
            <person name="Porcelli D."/>
            <person name="Powell J.R."/>
            <person name="Prohaska S."/>
            <person name="Pruitt K."/>
            <person name="Puig M."/>
            <person name="Quesneville H."/>
            <person name="Ram K.R."/>
            <person name="Rand D."/>
            <person name="Rasmussen M.D."/>
            <person name="Reed L.K."/>
            <person name="Reenan R."/>
            <person name="Reily A."/>
            <person name="Remington K.A."/>
            <person name="Rieger T.T."/>
            <person name="Ritchie M.G."/>
            <person name="Robin C."/>
            <person name="Rogers Y.H."/>
            <person name="Rohde C."/>
            <person name="Rozas J."/>
            <person name="Rubenfield M.J."/>
            <person name="Ruiz A."/>
            <person name="Russo S."/>
            <person name="Salzberg S.L."/>
            <person name="Sanchez-Gracia A."/>
            <person name="Saranga D.J."/>
            <person name="Sato H."/>
            <person name="Schaeffer S.W."/>
            <person name="Schatz M.C."/>
            <person name="Schlenke T."/>
            <person name="Schwartz R."/>
            <person name="Segarra C."/>
            <person name="Singh R.S."/>
            <person name="Sirot L."/>
            <person name="Sirota M."/>
            <person name="Sisneros N.B."/>
            <person name="Smith C.D."/>
            <person name="Smith T.F."/>
            <person name="Spieth J."/>
            <person name="Stage D.E."/>
            <person name="Stark A."/>
            <person name="Stephan W."/>
            <person name="Strausberg R.L."/>
            <person name="Strempel S."/>
            <person name="Sturgill D."/>
            <person name="Sutton G."/>
            <person name="Sutton G.G."/>
            <person name="Tao W."/>
            <person name="Teichmann S."/>
            <person name="Tobari Y.N."/>
            <person name="Tomimura Y."/>
            <person name="Tsolas J.M."/>
            <person name="Valente V.L."/>
            <person name="Venter E."/>
            <person name="Venter J.C."/>
            <person name="Vicario S."/>
            <person name="Vieira F.G."/>
            <person name="Vilella A.J."/>
            <person name="Villasante A."/>
            <person name="Walenz B."/>
            <person name="Wang J."/>
            <person name="Wasserman M."/>
            <person name="Watts T."/>
            <person name="Wilson D."/>
            <person name="Wilson R.K."/>
            <person name="Wing R.A."/>
            <person name="Wolfner M.F."/>
            <person name="Wong A."/>
            <person name="Wong G.K."/>
            <person name="Wu C.I."/>
            <person name="Wu G."/>
            <person name="Yamamoto D."/>
            <person name="Yang H.P."/>
            <person name="Yang S.P."/>
            <person name="Yorke J.A."/>
            <person name="Yoshida K."/>
            <person name="Zdobnov E."/>
            <person name="Zhang P."/>
            <person name="Zhang Y."/>
            <person name="Zimin A.V."/>
            <person name="Baldwin J."/>
            <person name="Abdouelleil A."/>
            <person name="Abdulkadir J."/>
            <person name="Abebe A."/>
            <person name="Abera B."/>
            <person name="Abreu J."/>
            <person name="Acer S.C."/>
            <person name="Aftuck L."/>
            <person name="Alexander A."/>
            <person name="An P."/>
            <person name="Anderson E."/>
            <person name="Anderson S."/>
            <person name="Arachi H."/>
            <person name="Azer M."/>
            <person name="Bachantsang P."/>
            <person name="Barry A."/>
            <person name="Bayul T."/>
            <person name="Berlin A."/>
            <person name="Bessette D."/>
            <person name="Bloom T."/>
            <person name="Blye J."/>
            <person name="Boguslavskiy L."/>
            <person name="Bonnet C."/>
            <person name="Boukhgalter B."/>
            <person name="Bourzgui I."/>
            <person name="Brown A."/>
            <person name="Cahill P."/>
            <person name="Channer S."/>
            <person name="Cheshatsang Y."/>
            <person name="Chuda L."/>
            <person name="Citroen M."/>
            <person name="Collymore A."/>
            <person name="Cooke P."/>
            <person name="Costello M."/>
            <person name="D'Aco K."/>
            <person name="Daza R."/>
            <person name="De Haan G."/>
            <person name="DeGray S."/>
            <person name="DeMaso C."/>
            <person name="Dhargay N."/>
            <person name="Dooley K."/>
            <person name="Dooley E."/>
            <person name="Doricent M."/>
            <person name="Dorje P."/>
            <person name="Dorjee K."/>
            <person name="Dupes A."/>
            <person name="Elong R."/>
            <person name="Falk J."/>
            <person name="Farina A."/>
            <person name="Faro S."/>
            <person name="Ferguson D."/>
            <person name="Fisher S."/>
            <person name="Foley C.D."/>
            <person name="Franke A."/>
            <person name="Friedrich D."/>
            <person name="Gadbois L."/>
            <person name="Gearin G."/>
            <person name="Gearin C.R."/>
            <person name="Giannoukos G."/>
            <person name="Goode T."/>
            <person name="Graham J."/>
            <person name="Grandbois E."/>
            <person name="Grewal S."/>
            <person name="Gyaltsen K."/>
            <person name="Hafez N."/>
            <person name="Hagos B."/>
            <person name="Hall J."/>
            <person name="Henson C."/>
            <person name="Hollinger A."/>
            <person name="Honan T."/>
            <person name="Huard M.D."/>
            <person name="Hughes L."/>
            <person name="Hurhula B."/>
            <person name="Husby M.E."/>
            <person name="Kamat A."/>
            <person name="Kanga B."/>
            <person name="Kashin S."/>
            <person name="Khazanovich D."/>
            <person name="Kisner P."/>
            <person name="Lance K."/>
            <person name="Lara M."/>
            <person name="Lee W."/>
            <person name="Lennon N."/>
            <person name="Letendre F."/>
            <person name="LeVine R."/>
            <person name="Lipovsky A."/>
            <person name="Liu X."/>
            <person name="Liu J."/>
            <person name="Liu S."/>
            <person name="Lokyitsang T."/>
            <person name="Lokyitsang Y."/>
            <person name="Lubonja R."/>
            <person name="Lui A."/>
            <person name="MacDonald P."/>
            <person name="Magnisalis V."/>
            <person name="Maru K."/>
            <person name="Matthews C."/>
            <person name="McCusker W."/>
            <person name="McDonough S."/>
            <person name="Mehta T."/>
            <person name="Meldrim J."/>
            <person name="Meneus L."/>
            <person name="Mihai O."/>
            <person name="Mihalev A."/>
            <person name="Mihova T."/>
            <person name="Mittelman R."/>
            <person name="Mlenga V."/>
            <person name="Montmayeur A."/>
            <person name="Mulrain L."/>
            <person name="Navidi A."/>
            <person name="Naylor J."/>
            <person name="Negash T."/>
            <person name="Nguyen T."/>
            <person name="Nguyen N."/>
            <person name="Nicol R."/>
            <person name="Norbu C."/>
            <person name="Norbu N."/>
            <person name="Novod N."/>
            <person name="O'Neill B."/>
            <person name="Osman S."/>
            <person name="Markiewicz E."/>
            <person name="Oyono O.L."/>
            <person name="Patti C."/>
            <person name="Phunkhang P."/>
            <person name="Pierre F."/>
            <person name="Priest M."/>
            <person name="Raghuraman S."/>
            <person name="Rege F."/>
            <person name="Reyes R."/>
            <person name="Rise C."/>
            <person name="Rogov P."/>
            <person name="Ross K."/>
            <person name="Ryan E."/>
            <person name="Settipalli S."/>
            <person name="Shea T."/>
            <person name="Sherpa N."/>
            <person name="Shi L."/>
            <person name="Shih D."/>
            <person name="Sparrow T."/>
            <person name="Spaulding J."/>
            <person name="Stalker J."/>
            <person name="Stange-Thomann N."/>
            <person name="Stavropoulos S."/>
            <person name="Stone C."/>
            <person name="Strader C."/>
            <person name="Tesfaye S."/>
            <person name="Thomson T."/>
            <person name="Thoulutsang Y."/>
            <person name="Thoulutsang D."/>
            <person name="Topham K."/>
            <person name="Topping I."/>
            <person name="Tsamla T."/>
            <person name="Vassiliev H."/>
            <person name="Vo A."/>
            <person name="Wangchuk T."/>
            <person name="Wangdi T."/>
            <person name="Weiand M."/>
            <person name="Wilkinson J."/>
            <person name="Wilson A."/>
            <person name="Yadav S."/>
            <person name="Young G."/>
            <person name="Yu Q."/>
            <person name="Zembek L."/>
            <person name="Zhong D."/>
            <person name="Zimmer A."/>
            <person name="Zwirko Z."/>
            <person name="Jaffe D.B."/>
            <person name="Alvarez P."/>
            <person name="Brockman W."/>
            <person name="Butler J."/>
            <person name="Chin C."/>
            <person name="Gnerre S."/>
            <person name="Grabherr M."/>
            <person name="Kleber M."/>
            <person name="Mauceli E."/>
            <person name="MacCallum I."/>
        </authorList>
    </citation>
    <scope>NUCLEOTIDE SEQUENCE [LARGE SCALE GENOMIC DNA]</scope>
    <source>
        <strain evidence="14">Tai18E2 / Tucson 14021-0261.01</strain>
    </source>
</reference>
<dbReference type="KEGG" id="dya:Dyak_GE24637"/>
<dbReference type="PROSITE" id="PS50950">
    <property type="entry name" value="ZF_THAP"/>
    <property type="match status" value="1"/>
</dbReference>
<feature type="domain" description="C2H2-type" evidence="10">
    <location>
        <begin position="384"/>
        <end position="411"/>
    </location>
</feature>
<feature type="binding site" evidence="8">
    <location>
        <position position="217"/>
    </location>
    <ligand>
        <name>Zn(2+)</name>
        <dbReference type="ChEBI" id="CHEBI:29105"/>
    </ligand>
</feature>
<dbReference type="SMART" id="SM00355">
    <property type="entry name" value="ZnF_C2H2"/>
    <property type="match status" value="7"/>
</dbReference>